<protein>
    <submittedName>
        <fullName evidence="1">Uncharacterized protein</fullName>
    </submittedName>
</protein>
<name>A0A9D3N8X6_9TELE</name>
<sequence>MHEKEGRAVRNATKEFHALGTVSLSHEKTHTLKKDMNISMTFRATKAFLSGVQRLCNVNPEPPLSQDIVELKGGPTLSRMIGTID</sequence>
<proteinExistence type="predicted"/>
<dbReference type="AlphaFoldDB" id="A0A9D3N8X6"/>
<evidence type="ECO:0000313" key="2">
    <source>
        <dbReference type="Proteomes" id="UP000824219"/>
    </source>
</evidence>
<accession>A0A9D3N8X6</accession>
<evidence type="ECO:0000313" key="1">
    <source>
        <dbReference type="EMBL" id="KAG7318503.1"/>
    </source>
</evidence>
<organism evidence="1 2">
    <name type="scientific">Hemibagrus wyckioides</name>
    <dbReference type="NCBI Taxonomy" id="337641"/>
    <lineage>
        <taxon>Eukaryota</taxon>
        <taxon>Metazoa</taxon>
        <taxon>Chordata</taxon>
        <taxon>Craniata</taxon>
        <taxon>Vertebrata</taxon>
        <taxon>Euteleostomi</taxon>
        <taxon>Actinopterygii</taxon>
        <taxon>Neopterygii</taxon>
        <taxon>Teleostei</taxon>
        <taxon>Ostariophysi</taxon>
        <taxon>Siluriformes</taxon>
        <taxon>Bagridae</taxon>
        <taxon>Hemibagrus</taxon>
    </lineage>
</organism>
<comment type="caution">
    <text evidence="1">The sequence shown here is derived from an EMBL/GenBank/DDBJ whole genome shotgun (WGS) entry which is preliminary data.</text>
</comment>
<dbReference type="EMBL" id="JAHKSW010000022">
    <property type="protein sequence ID" value="KAG7318503.1"/>
    <property type="molecule type" value="Genomic_DNA"/>
</dbReference>
<keyword evidence="2" id="KW-1185">Reference proteome</keyword>
<gene>
    <name evidence="1" type="ORF">KOW79_018258</name>
</gene>
<reference evidence="1 2" key="1">
    <citation type="submission" date="2021-06" db="EMBL/GenBank/DDBJ databases">
        <title>Chromosome-level genome assembly of the red-tail catfish (Hemibagrus wyckioides).</title>
        <authorList>
            <person name="Shao F."/>
        </authorList>
    </citation>
    <scope>NUCLEOTIDE SEQUENCE [LARGE SCALE GENOMIC DNA]</scope>
    <source>
        <strain evidence="1">EC202008001</strain>
        <tissue evidence="1">Blood</tissue>
    </source>
</reference>
<dbReference type="Proteomes" id="UP000824219">
    <property type="component" value="Linkage Group LG22"/>
</dbReference>
<dbReference type="OrthoDB" id="7687839at2759"/>